<dbReference type="Pfam" id="PF15371">
    <property type="entry name" value="DUF4599"/>
    <property type="match status" value="1"/>
</dbReference>
<dbReference type="Pfam" id="PF14650">
    <property type="entry name" value="FAM75"/>
    <property type="match status" value="1"/>
</dbReference>
<feature type="region of interest" description="Disordered" evidence="9">
    <location>
        <begin position="1105"/>
        <end position="1276"/>
    </location>
</feature>
<feature type="compositionally biased region" description="Basic residues" evidence="9">
    <location>
        <begin position="597"/>
        <end position="611"/>
    </location>
</feature>
<protein>
    <submittedName>
        <fullName evidence="14">Spermatogenesis-associated protein 31E1-like</fullName>
    </submittedName>
</protein>
<dbReference type="PANTHER" id="PTHR21859">
    <property type="entry name" value="ACROSOME-SPECIFIC PROTEIN"/>
    <property type="match status" value="1"/>
</dbReference>
<evidence type="ECO:0000256" key="3">
    <source>
        <dbReference type="ARBA" id="ARBA00022782"/>
    </source>
</evidence>
<feature type="region of interest" description="Disordered" evidence="9">
    <location>
        <begin position="478"/>
        <end position="531"/>
    </location>
</feature>
<evidence type="ECO:0000256" key="5">
    <source>
        <dbReference type="ARBA" id="ARBA00022989"/>
    </source>
</evidence>
<evidence type="ECO:0000256" key="7">
    <source>
        <dbReference type="ARBA" id="ARBA00035009"/>
    </source>
</evidence>
<reference evidence="14" key="1">
    <citation type="submission" date="2025-08" db="UniProtKB">
        <authorList>
            <consortium name="RefSeq"/>
        </authorList>
    </citation>
    <scope>IDENTIFICATION</scope>
</reference>
<feature type="transmembrane region" description="Helical" evidence="10">
    <location>
        <begin position="23"/>
        <end position="45"/>
    </location>
</feature>
<evidence type="ECO:0000256" key="8">
    <source>
        <dbReference type="ARBA" id="ARBA00037695"/>
    </source>
</evidence>
<evidence type="ECO:0000313" key="13">
    <source>
        <dbReference type="Proteomes" id="UP001652581"/>
    </source>
</evidence>
<keyword evidence="5 10" id="KW-1133">Transmembrane helix</keyword>
<evidence type="ECO:0000259" key="11">
    <source>
        <dbReference type="Pfam" id="PF14650"/>
    </source>
</evidence>
<dbReference type="GeneID" id="116286098"/>
<feature type="region of interest" description="Disordered" evidence="9">
    <location>
        <begin position="568"/>
        <end position="624"/>
    </location>
</feature>
<feature type="compositionally biased region" description="Polar residues" evidence="9">
    <location>
        <begin position="963"/>
        <end position="974"/>
    </location>
</feature>
<feature type="compositionally biased region" description="Low complexity" evidence="9">
    <location>
        <begin position="568"/>
        <end position="582"/>
    </location>
</feature>
<feature type="region of interest" description="Disordered" evidence="9">
    <location>
        <begin position="796"/>
        <end position="924"/>
    </location>
</feature>
<evidence type="ECO:0000259" key="12">
    <source>
        <dbReference type="Pfam" id="PF15371"/>
    </source>
</evidence>
<evidence type="ECO:0000256" key="4">
    <source>
        <dbReference type="ARBA" id="ARBA00022871"/>
    </source>
</evidence>
<dbReference type="Proteomes" id="UP001652581">
    <property type="component" value="Chromosome 31"/>
</dbReference>
<feature type="domain" description="SPATA31-like" evidence="12">
    <location>
        <begin position="72"/>
        <end position="154"/>
    </location>
</feature>
<feature type="region of interest" description="Disordered" evidence="9">
    <location>
        <begin position="51"/>
        <end position="71"/>
    </location>
</feature>
<feature type="domain" description="SPATA31" evidence="11">
    <location>
        <begin position="335"/>
        <end position="709"/>
    </location>
</feature>
<feature type="compositionally biased region" description="Low complexity" evidence="9">
    <location>
        <begin position="142"/>
        <end position="155"/>
    </location>
</feature>
<feature type="compositionally biased region" description="Polar residues" evidence="9">
    <location>
        <begin position="901"/>
        <end position="911"/>
    </location>
</feature>
<comment type="subcellular location">
    <subcellularLocation>
        <location evidence="1">Membrane</location>
        <topology evidence="1">Single-pass membrane protein</topology>
    </subcellularLocation>
</comment>
<feature type="compositionally biased region" description="Basic residues" evidence="9">
    <location>
        <begin position="54"/>
        <end position="71"/>
    </location>
</feature>
<feature type="compositionally biased region" description="Polar residues" evidence="9">
    <location>
        <begin position="989"/>
        <end position="998"/>
    </location>
</feature>
<name>A0ABM5CJ75_VICPA</name>
<dbReference type="PANTHER" id="PTHR21859:SF55">
    <property type="entry name" value="SPERMATOGENESIS-ASSOCIATED PROTEIN 31A1-RELATED"/>
    <property type="match status" value="1"/>
</dbReference>
<evidence type="ECO:0000256" key="2">
    <source>
        <dbReference type="ARBA" id="ARBA00022692"/>
    </source>
</evidence>
<evidence type="ECO:0000313" key="14">
    <source>
        <dbReference type="RefSeq" id="XP_072808708.1"/>
    </source>
</evidence>
<gene>
    <name evidence="14" type="primary">LOC116286098</name>
</gene>
<evidence type="ECO:0000256" key="1">
    <source>
        <dbReference type="ARBA" id="ARBA00004167"/>
    </source>
</evidence>
<evidence type="ECO:0000256" key="10">
    <source>
        <dbReference type="SAM" id="Phobius"/>
    </source>
</evidence>
<dbReference type="InterPro" id="IPR039509">
    <property type="entry name" value="SPATA31"/>
</dbReference>
<keyword evidence="4" id="KW-0744">Spermatogenesis</keyword>
<dbReference type="InterPro" id="IPR027970">
    <property type="entry name" value="SPATA31-like"/>
</dbReference>
<feature type="compositionally biased region" description="Low complexity" evidence="9">
    <location>
        <begin position="488"/>
        <end position="509"/>
    </location>
</feature>
<organism evidence="13 14">
    <name type="scientific">Vicugna pacos</name>
    <name type="common">Alpaca</name>
    <name type="synonym">Lama pacos</name>
    <dbReference type="NCBI Taxonomy" id="30538"/>
    <lineage>
        <taxon>Eukaryota</taxon>
        <taxon>Metazoa</taxon>
        <taxon>Chordata</taxon>
        <taxon>Craniata</taxon>
        <taxon>Vertebrata</taxon>
        <taxon>Euteleostomi</taxon>
        <taxon>Mammalia</taxon>
        <taxon>Eutheria</taxon>
        <taxon>Laurasiatheria</taxon>
        <taxon>Artiodactyla</taxon>
        <taxon>Tylopoda</taxon>
        <taxon>Camelidae</taxon>
        <taxon>Vicugna</taxon>
    </lineage>
</organism>
<keyword evidence="13" id="KW-1185">Reference proteome</keyword>
<feature type="compositionally biased region" description="Low complexity" evidence="9">
    <location>
        <begin position="1106"/>
        <end position="1116"/>
    </location>
</feature>
<comment type="similarity">
    <text evidence="7">Belongs to the SPATA31 family.</text>
</comment>
<keyword evidence="6 10" id="KW-0472">Membrane</keyword>
<keyword evidence="3" id="KW-0221">Differentiation</keyword>
<evidence type="ECO:0000256" key="6">
    <source>
        <dbReference type="ARBA" id="ARBA00023136"/>
    </source>
</evidence>
<feature type="region of interest" description="Disordered" evidence="9">
    <location>
        <begin position="105"/>
        <end position="187"/>
    </location>
</feature>
<dbReference type="RefSeq" id="XP_072808708.1">
    <property type="nucleotide sequence ID" value="XM_072952607.1"/>
</dbReference>
<evidence type="ECO:0000256" key="9">
    <source>
        <dbReference type="SAM" id="MobiDB-lite"/>
    </source>
</evidence>
<feature type="region of interest" description="Disordered" evidence="9">
    <location>
        <begin position="943"/>
        <end position="1042"/>
    </location>
</feature>
<accession>A0ABM5CJ75</accession>
<feature type="compositionally biased region" description="Polar residues" evidence="9">
    <location>
        <begin position="164"/>
        <end position="181"/>
    </location>
</feature>
<keyword evidence="2 10" id="KW-0812">Transmembrane</keyword>
<feature type="compositionally biased region" description="Polar residues" evidence="9">
    <location>
        <begin position="1126"/>
        <end position="1138"/>
    </location>
</feature>
<sequence length="1488" mass="164220">MQNSLFPPEGVQAPWMSSSCTHWMADIILGALCGLGLFFLIISYFQGGPPAPPPRKHGNFRKHPPKGRGRTWKKNRALKACRDCQEELEEVRDLVLLLQSHLGRSPDKGGFQQQSRQEPPDKVCKAEPAGAQQPCRESAKEAAPAMSLLASPAPLTQGPPPLVSTLSADPQDQPNLETTPLGTIPKSPRNSFLSSTIPAILSLGRISCPISFLSSWWETTKALFFPTSSKFQQEHPAKAQFWGGPTNKQVEIGSPSFVNPDIQKLLEMLTAKRVKLKTWKEKEKGGSSAEQVSSDYHLSPRGRTWWSGGEEQNPAAPWSFWNMKDKPEQLSGPRQLSRPEVLRDHLVQKYSQLFWGLPSLHSESLVASALVSSSSQLKAPSVLFNGASNGFPVSIQPSIPLSLSQAPLLPGLGTQSQLFTQNLPQSQPPPLAPQAEIQAQSYLPISLLFEPSSSPQMRTYGPSCPTFQKQAQSFIPPETQHRECQPLQQQQQQQSGRPPPSGVRRPQGVFIPNLPQARGASPAQRSVSFLHGGSISPNLQYQHLPKRLNKGQLRSHLPCRIQLTLELSSPQGQSSGTYQTQGKQEPWPPPTFVGKSLKPHKTGSRCHRGSHRQTQTEFQPGKDFSKGLKPCLRISKDRSRARFPVQFLEISSAKESERCLMRPLKSNIGSYLSRGPDKKHLEKVLRAHLGRKLGQINQGLIPVSVRQSWLVASHGSSESSIHQERRNRAFLKHWEPCVNTFHQLSFLSPSIQQKLEAHIIRYRVRHRWGLPPQDFEPINLKLYEAQPLSLPRSTFAPSATWQSGAHPKDSFTTLLGKPQPHLGEKVTTGESRLTLMSPLPAPSPVCRETERPLGKIPPRDSQAPSEAPRQEGGPPSQTLTRSLMGRTWQRGTALAAKESNTEASSSSTVTRNKPRGESWGWATRDPCQSASILERDLQSQSSRARQALEATQVEEDPAWEVTSGPSVLAKSQTSDVDRRKRSGFPATCKSLSPPTKSAGQDPKKPRLKTQASEFELGSKVESKNQPQGHATGDLRPDSHTDNLLQDHATGMLLQDFASQVLLQGPHTDVLLVADILASCRFPSSPLGAHASGGAPAFQALYGLKTSGQGSQGQQQSRKPKLRDPYKSQSEVPAPTNEQRAIRRLQPGEHEEPKSIQGPQGPGKPKVKDPCRGQMASSDEGAVCARLRPGEDEDWRAFKRLQPEEDEEAEAQSEVPAPAEEQDWGSKPGEHEERSSGLRAPQASGRSLPPPARGAGESLGRKHLQPGQGHVSPEGHFSKRMRHFHQCLTPKKKCKETEVFLQKSKPASNTAQRQEPNKGRFVTNSATVDARTVATAVGQILVDKLGLHALEVSQHKEPVQVQGRGHSHYDGVLCSSEQRRVRRDMDYSHQASHKDHSYLDKTRQTRDWGGKCAFPIREPGRPCQHGPRVAGASGHLPLNPKCCPQKCAPSCLSKHDPRFFPRRIDFAQENIKYIQRKSVPYHVSTPSVC</sequence>
<proteinExistence type="inferred from homology"/>
<comment type="function">
    <text evidence="8">May play a role in spermatogenesis.</text>
</comment>